<evidence type="ECO:0000256" key="1">
    <source>
        <dbReference type="SAM" id="MobiDB-lite"/>
    </source>
</evidence>
<sequence>MPNQKLRPSDASRYLKAVRDAGFQNGRLIKHPDGRIELIGEDSPSKRSSSPLSPFEQWEADNANTS</sequence>
<organism evidence="2 3">
    <name type="scientific">Roseibium denhamense</name>
    <dbReference type="NCBI Taxonomy" id="76305"/>
    <lineage>
        <taxon>Bacteria</taxon>
        <taxon>Pseudomonadati</taxon>
        <taxon>Pseudomonadota</taxon>
        <taxon>Alphaproteobacteria</taxon>
        <taxon>Hyphomicrobiales</taxon>
        <taxon>Stappiaceae</taxon>
        <taxon>Roseibium</taxon>
    </lineage>
</organism>
<keyword evidence="3" id="KW-1185">Reference proteome</keyword>
<protein>
    <submittedName>
        <fullName evidence="2">Uncharacterized protein</fullName>
    </submittedName>
</protein>
<dbReference type="EMBL" id="FXTT01000004">
    <property type="protein sequence ID" value="SMP29759.1"/>
    <property type="molecule type" value="Genomic_DNA"/>
</dbReference>
<gene>
    <name evidence="2" type="ORF">SAMN06265374_3134</name>
</gene>
<comment type="caution">
    <text evidence="2">The sequence shown here is derived from an EMBL/GenBank/DDBJ whole genome shotgun (WGS) entry which is preliminary data.</text>
</comment>
<feature type="region of interest" description="Disordered" evidence="1">
    <location>
        <begin position="34"/>
        <end position="66"/>
    </location>
</feature>
<evidence type="ECO:0000313" key="2">
    <source>
        <dbReference type="EMBL" id="SMP29759.1"/>
    </source>
</evidence>
<dbReference type="Proteomes" id="UP001157914">
    <property type="component" value="Unassembled WGS sequence"/>
</dbReference>
<name>A0ABY1PA29_9HYPH</name>
<evidence type="ECO:0000313" key="3">
    <source>
        <dbReference type="Proteomes" id="UP001157914"/>
    </source>
</evidence>
<proteinExistence type="predicted"/>
<accession>A0ABY1PA29</accession>
<reference evidence="2 3" key="1">
    <citation type="submission" date="2017-05" db="EMBL/GenBank/DDBJ databases">
        <authorList>
            <person name="Varghese N."/>
            <person name="Submissions S."/>
        </authorList>
    </citation>
    <scope>NUCLEOTIDE SEQUENCE [LARGE SCALE GENOMIC DNA]</scope>
    <source>
        <strain evidence="2 3">DSM 15949</strain>
    </source>
</reference>